<dbReference type="InterPro" id="IPR000682">
    <property type="entry name" value="PCMT"/>
</dbReference>
<dbReference type="SUPFAM" id="SSF53335">
    <property type="entry name" value="S-adenosyl-L-methionine-dependent methyltransferases"/>
    <property type="match status" value="1"/>
</dbReference>
<dbReference type="GO" id="GO:0004719">
    <property type="term" value="F:protein-L-isoaspartate (D-aspartate) O-methyltransferase activity"/>
    <property type="evidence" value="ECO:0007669"/>
    <property type="project" value="UniProtKB-EC"/>
</dbReference>
<dbReference type="Pfam" id="PF01135">
    <property type="entry name" value="PCMT"/>
    <property type="match status" value="1"/>
</dbReference>
<protein>
    <recommendedName>
        <fullName evidence="3">protein-L-isoaspartate(D-aspartate) O-methyltransferase</fullName>
        <ecNumber evidence="3">2.1.1.77</ecNumber>
    </recommendedName>
</protein>
<comment type="subcellular location">
    <subcellularLocation>
        <location evidence="1">Cytoplasm</location>
    </subcellularLocation>
</comment>
<keyword evidence="6" id="KW-0808">Transferase</keyword>
<dbReference type="EC" id="2.1.1.77" evidence="3"/>
<keyword evidence="9" id="KW-1185">Reference proteome</keyword>
<keyword evidence="4" id="KW-0963">Cytoplasm</keyword>
<evidence type="ECO:0000256" key="7">
    <source>
        <dbReference type="ARBA" id="ARBA00022691"/>
    </source>
</evidence>
<evidence type="ECO:0000256" key="2">
    <source>
        <dbReference type="ARBA" id="ARBA00005369"/>
    </source>
</evidence>
<name>A0A8C4WZI6_EPTBU</name>
<sequence length="166" mass="18521">MVQRGRVYQIGVGQLPIYLRCFLKSNNYNKPGVQRNLTEFGTPVYQVMLATDRVHYTKYHVYEDLPQPIGYFATISAPHMHAHALELLKEHLQEGASALDVGCGSGYLSACFARMVGKRGMVIGIDHIFQLVDDAICNDCDVILVSVFIYIVIHSSSSSTTIPQQK</sequence>
<comment type="similarity">
    <text evidence="2">Belongs to the methyltransferase superfamily. L-isoaspartyl/D-aspartyl protein methyltransferase family.</text>
</comment>
<reference evidence="8" key="1">
    <citation type="submission" date="2025-08" db="UniProtKB">
        <authorList>
            <consortium name="Ensembl"/>
        </authorList>
    </citation>
    <scope>IDENTIFICATION</scope>
</reference>
<evidence type="ECO:0000256" key="1">
    <source>
        <dbReference type="ARBA" id="ARBA00004496"/>
    </source>
</evidence>
<dbReference type="AlphaFoldDB" id="A0A8C4WZI6"/>
<evidence type="ECO:0000256" key="3">
    <source>
        <dbReference type="ARBA" id="ARBA00011890"/>
    </source>
</evidence>
<dbReference type="GeneTree" id="ENSGT00950000183032"/>
<proteinExistence type="inferred from homology"/>
<dbReference type="InterPro" id="IPR029063">
    <property type="entry name" value="SAM-dependent_MTases_sf"/>
</dbReference>
<evidence type="ECO:0000313" key="9">
    <source>
        <dbReference type="Proteomes" id="UP000694388"/>
    </source>
</evidence>
<evidence type="ECO:0000256" key="5">
    <source>
        <dbReference type="ARBA" id="ARBA00022603"/>
    </source>
</evidence>
<dbReference type="PANTHER" id="PTHR11579">
    <property type="entry name" value="PROTEIN-L-ISOASPARTATE O-METHYLTRANSFERASE"/>
    <property type="match status" value="1"/>
</dbReference>
<evidence type="ECO:0000313" key="8">
    <source>
        <dbReference type="Ensembl" id="ENSEBUP00000022349.1"/>
    </source>
</evidence>
<organism evidence="8 9">
    <name type="scientific">Eptatretus burgeri</name>
    <name type="common">Inshore hagfish</name>
    <dbReference type="NCBI Taxonomy" id="7764"/>
    <lineage>
        <taxon>Eukaryota</taxon>
        <taxon>Metazoa</taxon>
        <taxon>Chordata</taxon>
        <taxon>Craniata</taxon>
        <taxon>Vertebrata</taxon>
        <taxon>Cyclostomata</taxon>
        <taxon>Myxini</taxon>
        <taxon>Myxiniformes</taxon>
        <taxon>Myxinidae</taxon>
        <taxon>Eptatretinae</taxon>
        <taxon>Eptatretus</taxon>
    </lineage>
</organism>
<reference evidence="8" key="2">
    <citation type="submission" date="2025-09" db="UniProtKB">
        <authorList>
            <consortium name="Ensembl"/>
        </authorList>
    </citation>
    <scope>IDENTIFICATION</scope>
</reference>
<dbReference type="GO" id="GO:0032259">
    <property type="term" value="P:methylation"/>
    <property type="evidence" value="ECO:0007669"/>
    <property type="project" value="UniProtKB-KW"/>
</dbReference>
<accession>A0A8C4WZI6</accession>
<dbReference type="GO" id="GO:0005737">
    <property type="term" value="C:cytoplasm"/>
    <property type="evidence" value="ECO:0007669"/>
    <property type="project" value="UniProtKB-SubCell"/>
</dbReference>
<keyword evidence="5" id="KW-0489">Methyltransferase</keyword>
<dbReference type="PANTHER" id="PTHR11579:SF0">
    <property type="entry name" value="PROTEIN-L-ISOASPARTATE(D-ASPARTATE) O-METHYLTRANSFERASE"/>
    <property type="match status" value="1"/>
</dbReference>
<keyword evidence="7" id="KW-0949">S-adenosyl-L-methionine</keyword>
<evidence type="ECO:0000256" key="6">
    <source>
        <dbReference type="ARBA" id="ARBA00022679"/>
    </source>
</evidence>
<dbReference type="Gene3D" id="3.40.50.150">
    <property type="entry name" value="Vaccinia Virus protein VP39"/>
    <property type="match status" value="1"/>
</dbReference>
<evidence type="ECO:0000256" key="4">
    <source>
        <dbReference type="ARBA" id="ARBA00022490"/>
    </source>
</evidence>
<dbReference type="Ensembl" id="ENSEBUT00000022925.1">
    <property type="protein sequence ID" value="ENSEBUP00000022349.1"/>
    <property type="gene ID" value="ENSEBUG00000013763.1"/>
</dbReference>
<dbReference type="Proteomes" id="UP000694388">
    <property type="component" value="Unplaced"/>
</dbReference>